<keyword evidence="1" id="KW-0812">Transmembrane</keyword>
<sequence>MTRLITIILLIAIAFIFIRYRTNEKLQKGVVVSLLTAFVIYAASIVITELTR</sequence>
<reference evidence="2 3" key="1">
    <citation type="submission" date="2017-08" db="EMBL/GenBank/DDBJ databases">
        <title>The Vibrio qinghaiensis sp.-Q67 is a luminous bacteria isolated firstly from Qinghai lake, Qinghai province, China, which has been proved to be very sensitive to detect environmental and food pollutants. Therefore, complete genome analysis of V. qinghaiensis sp.-Q67 highlights the potential application of this strain on detection of hazards in the contaminated environments.</title>
        <authorList>
            <person name="Gong L."/>
        </authorList>
    </citation>
    <scope>NUCLEOTIDE SEQUENCE [LARGE SCALE GENOMIC DNA]</scope>
    <source>
        <strain evidence="2 3">Q67</strain>
    </source>
</reference>
<gene>
    <name evidence="2" type="ORF">CCZ37_06630</name>
</gene>
<feature type="transmembrane region" description="Helical" evidence="1">
    <location>
        <begin position="29"/>
        <end position="48"/>
    </location>
</feature>
<keyword evidence="1" id="KW-0472">Membrane</keyword>
<keyword evidence="3" id="KW-1185">Reference proteome</keyword>
<evidence type="ECO:0000256" key="1">
    <source>
        <dbReference type="SAM" id="Phobius"/>
    </source>
</evidence>
<dbReference type="GeneID" id="83860208"/>
<dbReference type="EMBL" id="CP022741">
    <property type="protein sequence ID" value="ASU22281.1"/>
    <property type="molecule type" value="Genomic_DNA"/>
</dbReference>
<evidence type="ECO:0000313" key="3">
    <source>
        <dbReference type="Proteomes" id="UP000215148"/>
    </source>
</evidence>
<evidence type="ECO:0000313" key="2">
    <source>
        <dbReference type="EMBL" id="ASU22281.1"/>
    </source>
</evidence>
<organism evidence="2 3">
    <name type="scientific">Vibrio qinghaiensis</name>
    <dbReference type="NCBI Taxonomy" id="2025808"/>
    <lineage>
        <taxon>Bacteria</taxon>
        <taxon>Pseudomonadati</taxon>
        <taxon>Pseudomonadota</taxon>
        <taxon>Gammaproteobacteria</taxon>
        <taxon>Vibrionales</taxon>
        <taxon>Vibrionaceae</taxon>
        <taxon>Vibrio</taxon>
    </lineage>
</organism>
<dbReference type="AlphaFoldDB" id="A0A223MXJ3"/>
<dbReference type="RefSeq" id="WP_010319274.1">
    <property type="nucleotide sequence ID" value="NZ_CAWNHI010000001.1"/>
</dbReference>
<protein>
    <submittedName>
        <fullName evidence="2">Uncharacterized protein</fullName>
    </submittedName>
</protein>
<dbReference type="KEGG" id="vqi:CCZ37_06630"/>
<accession>A0A223MXJ3</accession>
<name>A0A223MXJ3_9VIBR</name>
<dbReference type="Proteomes" id="UP000215148">
    <property type="component" value="Chromosome 1"/>
</dbReference>
<proteinExistence type="predicted"/>
<keyword evidence="1" id="KW-1133">Transmembrane helix</keyword>